<dbReference type="PANTHER" id="PTHR37816:SF2">
    <property type="entry name" value="DNA TOPOLOGY MODULATION PROTEIN FLAR-RELATED PROTEIN"/>
    <property type="match status" value="1"/>
</dbReference>
<dbReference type="EMBL" id="FPKV01000002">
    <property type="protein sequence ID" value="SFZ91521.1"/>
    <property type="molecule type" value="Genomic_DNA"/>
</dbReference>
<dbReference type="GO" id="GO:0016301">
    <property type="term" value="F:kinase activity"/>
    <property type="evidence" value="ECO:0007669"/>
    <property type="project" value="UniProtKB-KW"/>
</dbReference>
<keyword evidence="1" id="KW-0808">Transferase</keyword>
<name>A0A1K2IGH0_9FLAO</name>
<dbReference type="RefSeq" id="WP_072401120.1">
    <property type="nucleotide sequence ID" value="NZ_FPKV01000002.1"/>
</dbReference>
<dbReference type="SUPFAM" id="SSF52540">
    <property type="entry name" value="P-loop containing nucleoside triphosphate hydrolases"/>
    <property type="match status" value="1"/>
</dbReference>
<dbReference type="PANTHER" id="PTHR37816">
    <property type="entry name" value="YALI0E33011P"/>
    <property type="match status" value="1"/>
</dbReference>
<evidence type="ECO:0000313" key="1">
    <source>
        <dbReference type="EMBL" id="SFZ91521.1"/>
    </source>
</evidence>
<dbReference type="Proteomes" id="UP000182544">
    <property type="component" value="Unassembled WGS sequence"/>
</dbReference>
<dbReference type="Pfam" id="PF13238">
    <property type="entry name" value="AAA_18"/>
    <property type="match status" value="1"/>
</dbReference>
<keyword evidence="2" id="KW-1185">Reference proteome</keyword>
<dbReference type="InterPro" id="IPR052922">
    <property type="entry name" value="Cytidylate_Kinase-2"/>
</dbReference>
<protein>
    <submittedName>
        <fullName evidence="1">Adenylate kinase</fullName>
    </submittedName>
</protein>
<gene>
    <name evidence="1" type="ORF">SAMN05428642_102114</name>
</gene>
<dbReference type="STRING" id="369401.SAMN05428642_102114"/>
<proteinExistence type="predicted"/>
<accession>A0A1K2IGH0</accession>
<organism evidence="1 2">
    <name type="scientific">Flaviramulus basaltis</name>
    <dbReference type="NCBI Taxonomy" id="369401"/>
    <lineage>
        <taxon>Bacteria</taxon>
        <taxon>Pseudomonadati</taxon>
        <taxon>Bacteroidota</taxon>
        <taxon>Flavobacteriia</taxon>
        <taxon>Flavobacteriales</taxon>
        <taxon>Flavobacteriaceae</taxon>
        <taxon>Flaviramulus</taxon>
    </lineage>
</organism>
<dbReference type="Gene3D" id="3.40.50.300">
    <property type="entry name" value="P-loop containing nucleotide triphosphate hydrolases"/>
    <property type="match status" value="1"/>
</dbReference>
<dbReference type="AlphaFoldDB" id="A0A1K2IGH0"/>
<dbReference type="InterPro" id="IPR027417">
    <property type="entry name" value="P-loop_NTPase"/>
</dbReference>
<evidence type="ECO:0000313" key="2">
    <source>
        <dbReference type="Proteomes" id="UP000182544"/>
    </source>
</evidence>
<keyword evidence="1" id="KW-0418">Kinase</keyword>
<reference evidence="1 2" key="1">
    <citation type="submission" date="2016-10" db="EMBL/GenBank/DDBJ databases">
        <authorList>
            <person name="de Groot N.N."/>
        </authorList>
    </citation>
    <scope>NUCLEOTIDE SEQUENCE [LARGE SCALE GENOMIC DNA]</scope>
    <source>
        <strain evidence="1 2">DSM 18180</strain>
    </source>
</reference>
<dbReference type="OrthoDB" id="9813917at2"/>
<sequence length="185" mass="21681">MKILIFGASGSGTTTLGKEVGKMTDFIHLDVDNYYWKQTDPPFQEKISFVERNKNLKTDFEKFKNIIVTGSLVSWGKEWETVFDLAVFIRLNNNKRIKRLKKREIERYGDKLLTDKKIMHDSNAFLEWANQYENPNFDGRSLNIHNNWIELLNCKVLKIDGEMELKNKTDKVIAEIKAININSYN</sequence>